<proteinExistence type="predicted"/>
<dbReference type="Pfam" id="PF12248">
    <property type="entry name" value="Methyltransf_FA"/>
    <property type="match status" value="1"/>
</dbReference>
<accession>A0A8K0DIN3</accession>
<dbReference type="InterPro" id="IPR022041">
    <property type="entry name" value="Methyltransf_FA"/>
</dbReference>
<evidence type="ECO:0000313" key="3">
    <source>
        <dbReference type="EMBL" id="KAF2904886.1"/>
    </source>
</evidence>
<dbReference type="PANTHER" id="PTHR31649">
    <property type="entry name" value="AGAP009604-PA"/>
    <property type="match status" value="1"/>
</dbReference>
<evidence type="ECO:0000256" key="1">
    <source>
        <dbReference type="SAM" id="MobiDB-lite"/>
    </source>
</evidence>
<dbReference type="SMART" id="SM00696">
    <property type="entry name" value="DM9"/>
    <property type="match status" value="2"/>
</dbReference>
<dbReference type="InterPro" id="IPR006616">
    <property type="entry name" value="DM9_repeat"/>
</dbReference>
<dbReference type="PANTHER" id="PTHR31649:SF1">
    <property type="entry name" value="FARNESOIC ACID O-METHYL TRANSFERASE DOMAIN-CONTAINING PROTEIN"/>
    <property type="match status" value="1"/>
</dbReference>
<protein>
    <recommendedName>
        <fullName evidence="2">Farnesoic acid O-methyl transferase domain-containing protein</fullName>
    </recommendedName>
</protein>
<sequence>MGDIELNTRDALEYTFYPNNTGYMRFKVRAANDAHVALASAAAECDPMYEIFIGGWGNSKSVIRKNRTKPDKAEVPTPNILNAGEFRSFWIRWDNNTISAGCENNPQPFMSWSDTEHVPIRYVGVCTGWGATGSWLISQGGAPLGGFGGQPQGFGGGSGGFAPPQPYGGQQPPQPYGGQQPQSFGGQQPQPFGGQQPQAFGQSFGGPQAQPYTAPQPQAFGQQPGQQFGGPQQQQFGFQGGFGGANRWVSSNGGNVPPNAFVGGQDSNGEPLYVIRSNFQGGNIPGKLVSSHRTAYVPWGGAENPVPQYEVLCDCNARWVPCSGGNIPPNAITGGTSETGEPLYIGRVQHQGSITCGKVQRSHGTCYIPFGGQEMSFPQYEILIS</sequence>
<evidence type="ECO:0000259" key="2">
    <source>
        <dbReference type="Pfam" id="PF12248"/>
    </source>
</evidence>
<dbReference type="AlphaFoldDB" id="A0A8K0DIN3"/>
<dbReference type="Proteomes" id="UP000801492">
    <property type="component" value="Unassembled WGS sequence"/>
</dbReference>
<feature type="region of interest" description="Disordered" evidence="1">
    <location>
        <begin position="146"/>
        <end position="264"/>
    </location>
</feature>
<dbReference type="EMBL" id="VTPC01000656">
    <property type="protein sequence ID" value="KAF2904886.1"/>
    <property type="molecule type" value="Genomic_DNA"/>
</dbReference>
<reference evidence="3" key="1">
    <citation type="submission" date="2019-08" db="EMBL/GenBank/DDBJ databases">
        <title>The genome of the North American firefly Photinus pyralis.</title>
        <authorList>
            <consortium name="Photinus pyralis genome working group"/>
            <person name="Fallon T.R."/>
            <person name="Sander Lower S.E."/>
            <person name="Weng J.-K."/>
        </authorList>
    </citation>
    <scope>NUCLEOTIDE SEQUENCE</scope>
    <source>
        <strain evidence="3">TRF0915ILg1</strain>
        <tissue evidence="3">Whole body</tissue>
    </source>
</reference>
<comment type="caution">
    <text evidence="3">The sequence shown here is derived from an EMBL/GenBank/DDBJ whole genome shotgun (WGS) entry which is preliminary data.</text>
</comment>
<organism evidence="3 4">
    <name type="scientific">Ignelater luminosus</name>
    <name type="common">Cucubano</name>
    <name type="synonym">Pyrophorus luminosus</name>
    <dbReference type="NCBI Taxonomy" id="2038154"/>
    <lineage>
        <taxon>Eukaryota</taxon>
        <taxon>Metazoa</taxon>
        <taxon>Ecdysozoa</taxon>
        <taxon>Arthropoda</taxon>
        <taxon>Hexapoda</taxon>
        <taxon>Insecta</taxon>
        <taxon>Pterygota</taxon>
        <taxon>Neoptera</taxon>
        <taxon>Endopterygota</taxon>
        <taxon>Coleoptera</taxon>
        <taxon>Polyphaga</taxon>
        <taxon>Elateriformia</taxon>
        <taxon>Elateroidea</taxon>
        <taxon>Elateridae</taxon>
        <taxon>Agrypninae</taxon>
        <taxon>Pyrophorini</taxon>
        <taxon>Ignelater</taxon>
    </lineage>
</organism>
<dbReference type="Pfam" id="PF11901">
    <property type="entry name" value="DM9"/>
    <property type="match status" value="1"/>
</dbReference>
<feature type="compositionally biased region" description="Gly residues" evidence="1">
    <location>
        <begin position="146"/>
        <end position="160"/>
    </location>
</feature>
<keyword evidence="4" id="KW-1185">Reference proteome</keyword>
<dbReference type="OrthoDB" id="2142040at2759"/>
<evidence type="ECO:0000313" key="4">
    <source>
        <dbReference type="Proteomes" id="UP000801492"/>
    </source>
</evidence>
<feature type="compositionally biased region" description="Low complexity" evidence="1">
    <location>
        <begin position="167"/>
        <end position="237"/>
    </location>
</feature>
<name>A0A8K0DIN3_IGNLU</name>
<feature type="domain" description="Farnesoic acid O-methyl transferase" evidence="2">
    <location>
        <begin position="12"/>
        <end position="138"/>
    </location>
</feature>
<gene>
    <name evidence="3" type="ORF">ILUMI_01288</name>
</gene>